<organism evidence="1 2">
    <name type="scientific">Symplocastrum torsivum CPER-KK1</name>
    <dbReference type="NCBI Taxonomy" id="450513"/>
    <lineage>
        <taxon>Bacteria</taxon>
        <taxon>Bacillati</taxon>
        <taxon>Cyanobacteriota</taxon>
        <taxon>Cyanophyceae</taxon>
        <taxon>Oscillatoriophycideae</taxon>
        <taxon>Oscillatoriales</taxon>
        <taxon>Microcoleaceae</taxon>
        <taxon>Symplocastrum</taxon>
    </lineage>
</organism>
<evidence type="ECO:0000313" key="1">
    <source>
        <dbReference type="EMBL" id="MBW4544793.1"/>
    </source>
</evidence>
<gene>
    <name evidence="1" type="ORF">KME25_10180</name>
</gene>
<name>A0A951PLC1_9CYAN</name>
<dbReference type="Proteomes" id="UP000753908">
    <property type="component" value="Unassembled WGS sequence"/>
</dbReference>
<protein>
    <recommendedName>
        <fullName evidence="3">EcsC family protein</fullName>
    </recommendedName>
</protein>
<sequence length="532" mass="56137">MSQPTLEELAKRGDTNAIATLLNRSLEPKGATAKAAIKNDGLNIIVEAVETPNKKETVALIRDVITRLQLERVETVNVYGRQPGDDIPDWHQTFVVVDVSASLNKGKSSTEEPFSFFSFAKMIGGIGESISHTTSQAGKAVVETAAGVGEVVGNTTLGTGKVLVDTATGVGKAVSDTVFHTGKAVVETASGVGGAIAGVGGAIGNNASQASKAAVKTAVGVGGSAAKHSYQVLSQITEFVAGTPILRKVVDQVDLMKAETAVKKLKQKYPNETPRQLAHRFMVEKAIYAGSSGLFTSLVPGAAAALFVVDLTATSALQAEMVYQIAAAYGLDIRDPARKGEVLTVFGLALGGNRLIKVGLELLQNTPVAGAVIGASSNAVMLYTVGYAACRFYEARLNSEATEETLAASKEASQDYLKGAIAQQIIMDQILVHVICAENPEKSWEDILPELEALNISPASLAVIKANIKSPPPLDQLLAQLNRDFAMPLLAQCERVVQQDGTTTPEEAKIIEKISQKFQIDLKAMKEQLVAK</sequence>
<reference evidence="1" key="2">
    <citation type="journal article" date="2022" name="Microbiol. Resour. Announc.">
        <title>Metagenome Sequencing to Explore Phylogenomics of Terrestrial Cyanobacteria.</title>
        <authorList>
            <person name="Ward R.D."/>
            <person name="Stajich J.E."/>
            <person name="Johansen J.R."/>
            <person name="Huntemann M."/>
            <person name="Clum A."/>
            <person name="Foster B."/>
            <person name="Foster B."/>
            <person name="Roux S."/>
            <person name="Palaniappan K."/>
            <person name="Varghese N."/>
            <person name="Mukherjee S."/>
            <person name="Reddy T.B.K."/>
            <person name="Daum C."/>
            <person name="Copeland A."/>
            <person name="Chen I.A."/>
            <person name="Ivanova N.N."/>
            <person name="Kyrpides N.C."/>
            <person name="Shapiro N."/>
            <person name="Eloe-Fadrosh E.A."/>
            <person name="Pietrasiak N."/>
        </authorList>
    </citation>
    <scope>NUCLEOTIDE SEQUENCE</scope>
    <source>
        <strain evidence="1">CPER-KK1</strain>
    </source>
</reference>
<evidence type="ECO:0000313" key="2">
    <source>
        <dbReference type="Proteomes" id="UP000753908"/>
    </source>
</evidence>
<reference evidence="1" key="1">
    <citation type="submission" date="2021-05" db="EMBL/GenBank/DDBJ databases">
        <authorList>
            <person name="Pietrasiak N."/>
            <person name="Ward R."/>
            <person name="Stajich J.E."/>
            <person name="Kurbessoian T."/>
        </authorList>
    </citation>
    <scope>NUCLEOTIDE SEQUENCE</scope>
    <source>
        <strain evidence="1">CPER-KK1</strain>
    </source>
</reference>
<dbReference type="EMBL" id="JAHHIF010000011">
    <property type="protein sequence ID" value="MBW4544793.1"/>
    <property type="molecule type" value="Genomic_DNA"/>
</dbReference>
<proteinExistence type="predicted"/>
<accession>A0A951PLC1</accession>
<evidence type="ECO:0008006" key="3">
    <source>
        <dbReference type="Google" id="ProtNLM"/>
    </source>
</evidence>
<dbReference type="AlphaFoldDB" id="A0A951PLC1"/>
<comment type="caution">
    <text evidence="1">The sequence shown here is derived from an EMBL/GenBank/DDBJ whole genome shotgun (WGS) entry which is preliminary data.</text>
</comment>